<dbReference type="Gene3D" id="1.10.10.10">
    <property type="entry name" value="Winged helix-like DNA-binding domain superfamily/Winged helix DNA-binding domain"/>
    <property type="match status" value="1"/>
</dbReference>
<evidence type="ECO:0000313" key="3">
    <source>
        <dbReference type="Proteomes" id="UP000664299"/>
    </source>
</evidence>
<dbReference type="InterPro" id="IPR036390">
    <property type="entry name" value="WH_DNA-bd_sf"/>
</dbReference>
<dbReference type="PANTHER" id="PTHR18964">
    <property type="entry name" value="ROK (REPRESSOR, ORF, KINASE) FAMILY"/>
    <property type="match status" value="1"/>
</dbReference>
<evidence type="ECO:0000256" key="1">
    <source>
        <dbReference type="ARBA" id="ARBA00006479"/>
    </source>
</evidence>
<gene>
    <name evidence="2" type="ORF">J1F30_10360</name>
</gene>
<comment type="caution">
    <text evidence="2">The sequence shown here is derived from an EMBL/GenBank/DDBJ whole genome shotgun (WGS) entry which is preliminary data.</text>
</comment>
<dbReference type="SUPFAM" id="SSF46785">
    <property type="entry name" value="Winged helix' DNA-binding domain"/>
    <property type="match status" value="1"/>
</dbReference>
<protein>
    <submittedName>
        <fullName evidence="2">ROK family protein</fullName>
    </submittedName>
</protein>
<dbReference type="InterPro" id="IPR036388">
    <property type="entry name" value="WH-like_DNA-bd_sf"/>
</dbReference>
<dbReference type="PANTHER" id="PTHR18964:SF173">
    <property type="entry name" value="GLUCOKINASE"/>
    <property type="match status" value="1"/>
</dbReference>
<accession>A0ABS3IWJ0</accession>
<dbReference type="InterPro" id="IPR043129">
    <property type="entry name" value="ATPase_NBD"/>
</dbReference>
<evidence type="ECO:0000313" key="2">
    <source>
        <dbReference type="EMBL" id="MBO0624737.1"/>
    </source>
</evidence>
<dbReference type="Gene3D" id="3.30.420.40">
    <property type="match status" value="2"/>
</dbReference>
<reference evidence="2" key="1">
    <citation type="submission" date="2021-03" db="EMBL/GenBank/DDBJ databases">
        <title>Genome sequence of Bifidobacterium asteroides strain wkB204 isolated from a honey bee gut.</title>
        <authorList>
            <person name="Motta E.V.S."/>
            <person name="Kwong W.K."/>
            <person name="Moran N.A."/>
        </authorList>
    </citation>
    <scope>NUCLEOTIDE SEQUENCE</scope>
    <source>
        <strain evidence="2">WkB204</strain>
    </source>
</reference>
<dbReference type="SUPFAM" id="SSF53067">
    <property type="entry name" value="Actin-like ATPase domain"/>
    <property type="match status" value="1"/>
</dbReference>
<sequence length="422" mass="45526">MTKVWNLLKQEEAICSGDEIDVLPPVTIMPGMPLPMADRGLTLSVLCELIASGRAQSKAALGRVTGLSRSTITSRLNYLLRKRIITADGVIESSSGRPAHKIAISPEIGVLAIADVGAKHSIFAIADMNLRLLGYHTAHMDLEAESPSEFLTKVCQILRDLAMRFAGNRPFRHCVLDLPGRIDKEADRLFRPPIMSGWDMFDAHKAMEELLGCPVTVENDVNARALGEASVLSVKQRPVIAVKVATGIGAGIIDTGDHILHGFDGSAGELGHTSFDPKNRRRCRCGMTGCLETTASVPAIIAAYNERRPKSRVDDVEELIQRLRSGDALAQELVINAGRSIGQAIAYVCNVLNPHKVVISGLLVDNSDELLTEIRTSVYQLTRPLASRNLTISRSSIGPLAGVVGCMVLGVKTTLSPGYLLK</sequence>
<keyword evidence="3" id="KW-1185">Reference proteome</keyword>
<dbReference type="RefSeq" id="WP_211121076.1">
    <property type="nucleotide sequence ID" value="NZ_JAFMNU020000004.1"/>
</dbReference>
<proteinExistence type="inferred from homology"/>
<comment type="similarity">
    <text evidence="1">Belongs to the ROK (NagC/XylR) family.</text>
</comment>
<organism evidence="2 3">
    <name type="scientific">Bifidobacterium asteroides</name>
    <dbReference type="NCBI Taxonomy" id="1684"/>
    <lineage>
        <taxon>Bacteria</taxon>
        <taxon>Bacillati</taxon>
        <taxon>Actinomycetota</taxon>
        <taxon>Actinomycetes</taxon>
        <taxon>Bifidobacteriales</taxon>
        <taxon>Bifidobacteriaceae</taxon>
        <taxon>Bifidobacterium</taxon>
    </lineage>
</organism>
<dbReference type="InterPro" id="IPR000600">
    <property type="entry name" value="ROK"/>
</dbReference>
<name>A0ABS3IWJ0_9BIFI</name>
<dbReference type="EMBL" id="JAFMNU010000255">
    <property type="protein sequence ID" value="MBO0624737.1"/>
    <property type="molecule type" value="Genomic_DNA"/>
</dbReference>
<dbReference type="Proteomes" id="UP000664299">
    <property type="component" value="Unassembled WGS sequence"/>
</dbReference>
<dbReference type="Pfam" id="PF00480">
    <property type="entry name" value="ROK"/>
    <property type="match status" value="1"/>
</dbReference>